<evidence type="ECO:0000313" key="2">
    <source>
        <dbReference type="Proteomes" id="UP000224567"/>
    </source>
</evidence>
<keyword evidence="2" id="KW-1185">Reference proteome</keyword>
<evidence type="ECO:0000313" key="1">
    <source>
        <dbReference type="EMBL" id="PHT40122.1"/>
    </source>
</evidence>
<comment type="caution">
    <text evidence="1">The sequence shown here is derived from an EMBL/GenBank/DDBJ whole genome shotgun (WGS) entry which is preliminary data.</text>
</comment>
<organism evidence="1 2">
    <name type="scientific">Capsicum baccatum</name>
    <name type="common">Peruvian pepper</name>
    <dbReference type="NCBI Taxonomy" id="33114"/>
    <lineage>
        <taxon>Eukaryota</taxon>
        <taxon>Viridiplantae</taxon>
        <taxon>Streptophyta</taxon>
        <taxon>Embryophyta</taxon>
        <taxon>Tracheophyta</taxon>
        <taxon>Spermatophyta</taxon>
        <taxon>Magnoliopsida</taxon>
        <taxon>eudicotyledons</taxon>
        <taxon>Gunneridae</taxon>
        <taxon>Pentapetalae</taxon>
        <taxon>asterids</taxon>
        <taxon>lamiids</taxon>
        <taxon>Solanales</taxon>
        <taxon>Solanaceae</taxon>
        <taxon>Solanoideae</taxon>
        <taxon>Capsiceae</taxon>
        <taxon>Capsicum</taxon>
    </lineage>
</organism>
<dbReference type="OrthoDB" id="1301509at2759"/>
<name>A0A2G2W4G5_CAPBA</name>
<protein>
    <recommendedName>
        <fullName evidence="3">CCHC-type domain-containing protein</fullName>
    </recommendedName>
</protein>
<proteinExistence type="predicted"/>
<evidence type="ECO:0008006" key="3">
    <source>
        <dbReference type="Google" id="ProtNLM"/>
    </source>
</evidence>
<dbReference type="AlphaFoldDB" id="A0A2G2W4G5"/>
<reference evidence="2" key="2">
    <citation type="journal article" date="2017" name="J. Anim. Genet.">
        <title>Multiple reference genome sequences of hot pepper reveal the massive evolution of plant disease resistance genes by retroduplication.</title>
        <authorList>
            <person name="Kim S."/>
            <person name="Park J."/>
            <person name="Yeom S.-I."/>
            <person name="Kim Y.-M."/>
            <person name="Seo E."/>
            <person name="Kim K.-T."/>
            <person name="Kim M.-S."/>
            <person name="Lee J.M."/>
            <person name="Cheong K."/>
            <person name="Shin H.-S."/>
            <person name="Kim S.-B."/>
            <person name="Han K."/>
            <person name="Lee J."/>
            <person name="Park M."/>
            <person name="Lee H.-A."/>
            <person name="Lee H.-Y."/>
            <person name="Lee Y."/>
            <person name="Oh S."/>
            <person name="Lee J.H."/>
            <person name="Choi E."/>
            <person name="Choi E."/>
            <person name="Lee S.E."/>
            <person name="Jeon J."/>
            <person name="Kim H."/>
            <person name="Choi G."/>
            <person name="Song H."/>
            <person name="Lee J."/>
            <person name="Lee S.-C."/>
            <person name="Kwon J.-K."/>
            <person name="Lee H.-Y."/>
            <person name="Koo N."/>
            <person name="Hong Y."/>
            <person name="Kim R.W."/>
            <person name="Kang W.-H."/>
            <person name="Huh J.H."/>
            <person name="Kang B.-C."/>
            <person name="Yang T.-J."/>
            <person name="Lee Y.-H."/>
            <person name="Bennetzen J.L."/>
            <person name="Choi D."/>
        </authorList>
    </citation>
    <scope>NUCLEOTIDE SEQUENCE [LARGE SCALE GENOMIC DNA]</scope>
    <source>
        <strain evidence="2">cv. PBC81</strain>
    </source>
</reference>
<dbReference type="EMBL" id="MLFT02000008">
    <property type="protein sequence ID" value="PHT40122.1"/>
    <property type="molecule type" value="Genomic_DNA"/>
</dbReference>
<reference evidence="1 2" key="1">
    <citation type="journal article" date="2017" name="Genome Biol.">
        <title>New reference genome sequences of hot pepper reveal the massive evolution of plant disease-resistance genes by retroduplication.</title>
        <authorList>
            <person name="Kim S."/>
            <person name="Park J."/>
            <person name="Yeom S.I."/>
            <person name="Kim Y.M."/>
            <person name="Seo E."/>
            <person name="Kim K.T."/>
            <person name="Kim M.S."/>
            <person name="Lee J.M."/>
            <person name="Cheong K."/>
            <person name="Shin H.S."/>
            <person name="Kim S.B."/>
            <person name="Han K."/>
            <person name="Lee J."/>
            <person name="Park M."/>
            <person name="Lee H.A."/>
            <person name="Lee H.Y."/>
            <person name="Lee Y."/>
            <person name="Oh S."/>
            <person name="Lee J.H."/>
            <person name="Choi E."/>
            <person name="Choi E."/>
            <person name="Lee S.E."/>
            <person name="Jeon J."/>
            <person name="Kim H."/>
            <person name="Choi G."/>
            <person name="Song H."/>
            <person name="Lee J."/>
            <person name="Lee S.C."/>
            <person name="Kwon J.K."/>
            <person name="Lee H.Y."/>
            <person name="Koo N."/>
            <person name="Hong Y."/>
            <person name="Kim R.W."/>
            <person name="Kang W.H."/>
            <person name="Huh J.H."/>
            <person name="Kang B.C."/>
            <person name="Yang T.J."/>
            <person name="Lee Y.H."/>
            <person name="Bennetzen J.L."/>
            <person name="Choi D."/>
        </authorList>
    </citation>
    <scope>NUCLEOTIDE SEQUENCE [LARGE SCALE GENOMIC DNA]</scope>
    <source>
        <strain evidence="2">cv. PBC81</strain>
    </source>
</reference>
<dbReference type="PANTHER" id="PTHR47481">
    <property type="match status" value="1"/>
</dbReference>
<dbReference type="PANTHER" id="PTHR47481:SF29">
    <property type="entry name" value="RETROTRANSPOSON GAG DOMAIN-CONTAINING PROTEIN"/>
    <property type="match status" value="1"/>
</dbReference>
<accession>A0A2G2W4G5</accession>
<sequence>MGELFLHALHGLPAEYDTITVALHARETSVTFEELHEKLFDFERSLVRSSSSTTIPITTNFVTKPLPHNNRSQPNHVSHIGNNSNQHVVNNTGAQFAGQNNHRSCPRVNYQLCDKPGHHMKQCRKLLAILSLNNGSELDGHIRNNS</sequence>
<gene>
    <name evidence="1" type="ORF">CQW23_18976</name>
</gene>
<dbReference type="Proteomes" id="UP000224567">
    <property type="component" value="Unassembled WGS sequence"/>
</dbReference>